<evidence type="ECO:0000256" key="6">
    <source>
        <dbReference type="ARBA" id="ARBA00022748"/>
    </source>
</evidence>
<protein>
    <recommendedName>
        <fullName evidence="4">Heme exporter protein C</fullName>
    </recommendedName>
</protein>
<feature type="domain" description="Cytochrome c assembly protein" evidence="10">
    <location>
        <begin position="9"/>
        <end position="169"/>
    </location>
</feature>
<dbReference type="AlphaFoldDB" id="A0A7G8BKF1"/>
<dbReference type="PRINTS" id="PR01386">
    <property type="entry name" value="CCMCBIOGNSIS"/>
</dbReference>
<evidence type="ECO:0000256" key="3">
    <source>
        <dbReference type="ARBA" id="ARBA00005840"/>
    </source>
</evidence>
<dbReference type="InterPro" id="IPR045062">
    <property type="entry name" value="Cyt_c_biogenesis_CcsA/CcmC"/>
</dbReference>
<organism evidence="11 12">
    <name type="scientific">Alloacidobacterium dinghuense</name>
    <dbReference type="NCBI Taxonomy" id="2763107"/>
    <lineage>
        <taxon>Bacteria</taxon>
        <taxon>Pseudomonadati</taxon>
        <taxon>Acidobacteriota</taxon>
        <taxon>Terriglobia</taxon>
        <taxon>Terriglobales</taxon>
        <taxon>Acidobacteriaceae</taxon>
        <taxon>Alloacidobacterium</taxon>
    </lineage>
</organism>
<evidence type="ECO:0000256" key="9">
    <source>
        <dbReference type="SAM" id="Phobius"/>
    </source>
</evidence>
<comment type="function">
    <text evidence="1">Required for the export of heme to the periplasm for the biogenesis of c-type cytochromes.</text>
</comment>
<feature type="transmembrane region" description="Helical" evidence="9">
    <location>
        <begin position="41"/>
        <end position="67"/>
    </location>
</feature>
<feature type="transmembrane region" description="Helical" evidence="9">
    <location>
        <begin position="188"/>
        <end position="210"/>
    </location>
</feature>
<feature type="transmembrane region" description="Helical" evidence="9">
    <location>
        <begin position="79"/>
        <end position="98"/>
    </location>
</feature>
<dbReference type="InterPro" id="IPR002541">
    <property type="entry name" value="Cyt_c_assembly"/>
</dbReference>
<evidence type="ECO:0000259" key="10">
    <source>
        <dbReference type="Pfam" id="PF01578"/>
    </source>
</evidence>
<evidence type="ECO:0000313" key="11">
    <source>
        <dbReference type="EMBL" id="QNI33021.1"/>
    </source>
</evidence>
<dbReference type="GO" id="GO:0015232">
    <property type="term" value="F:heme transmembrane transporter activity"/>
    <property type="evidence" value="ECO:0007669"/>
    <property type="project" value="InterPro"/>
</dbReference>
<dbReference type="KEGG" id="adin:H7849_03315"/>
<gene>
    <name evidence="11" type="primary">ccsA</name>
    <name evidence="11" type="ORF">H7849_03315</name>
</gene>
<dbReference type="GO" id="GO:0020037">
    <property type="term" value="F:heme binding"/>
    <property type="evidence" value="ECO:0007669"/>
    <property type="project" value="InterPro"/>
</dbReference>
<dbReference type="Proteomes" id="UP000515312">
    <property type="component" value="Chromosome"/>
</dbReference>
<dbReference type="InterPro" id="IPR003557">
    <property type="entry name" value="Cyt_c_biogenesis_CcmC"/>
</dbReference>
<keyword evidence="12" id="KW-1185">Reference proteome</keyword>
<keyword evidence="7 9" id="KW-1133">Transmembrane helix</keyword>
<evidence type="ECO:0000256" key="4">
    <source>
        <dbReference type="ARBA" id="ARBA00016463"/>
    </source>
</evidence>
<name>A0A7G8BKF1_9BACT</name>
<feature type="transmembrane region" description="Helical" evidence="9">
    <location>
        <begin position="118"/>
        <end position="134"/>
    </location>
</feature>
<evidence type="ECO:0000313" key="12">
    <source>
        <dbReference type="Proteomes" id="UP000515312"/>
    </source>
</evidence>
<dbReference type="RefSeq" id="WP_186744116.1">
    <property type="nucleotide sequence ID" value="NZ_CP060394.1"/>
</dbReference>
<comment type="similarity">
    <text evidence="3">Belongs to the CcmC/CycZ/HelC family.</text>
</comment>
<reference evidence="11 12" key="1">
    <citation type="submission" date="2020-08" db="EMBL/GenBank/DDBJ databases">
        <title>Edaphobacter telluris sp. nov. and Acidobacterium dinghuensis sp. nov., two acidobacteria isolated from forest soil.</title>
        <authorList>
            <person name="Fu J."/>
            <person name="Qiu L."/>
        </authorList>
    </citation>
    <scope>NUCLEOTIDE SEQUENCE [LARGE SCALE GENOMIC DNA]</scope>
    <source>
        <strain evidence="11">4Y35</strain>
    </source>
</reference>
<evidence type="ECO:0000256" key="2">
    <source>
        <dbReference type="ARBA" id="ARBA00004141"/>
    </source>
</evidence>
<sequence length="234" mass="26369">MKLFRWLWVALTLGLLAQGFRVAMFVVPPDSNQGEIQRIFYYHVSAWCGMSVFFAINLLASIAYLVYRNRNSVRAMKADALAISTAEMGVVFCTVGLITGSLWARPVWGIWWTWDERLTSTLVLYLIYVAYLLLRRFAAGPQMQTLAAVMAIFGYADVPIVYMSTRWWRTQHPAPVFFGGPNAGLDPSMLPAVFWNLAAWLAWGVMLVAFRYGVAVRDQLKEQQAALRALEAAG</sequence>
<dbReference type="EMBL" id="CP060394">
    <property type="protein sequence ID" value="QNI33021.1"/>
    <property type="molecule type" value="Genomic_DNA"/>
</dbReference>
<dbReference type="GO" id="GO:0017004">
    <property type="term" value="P:cytochrome complex assembly"/>
    <property type="evidence" value="ECO:0007669"/>
    <property type="project" value="UniProtKB-KW"/>
</dbReference>
<evidence type="ECO:0000256" key="7">
    <source>
        <dbReference type="ARBA" id="ARBA00022989"/>
    </source>
</evidence>
<feature type="transmembrane region" description="Helical" evidence="9">
    <location>
        <begin position="146"/>
        <end position="168"/>
    </location>
</feature>
<evidence type="ECO:0000256" key="8">
    <source>
        <dbReference type="ARBA" id="ARBA00023136"/>
    </source>
</evidence>
<keyword evidence="5 9" id="KW-0812">Transmembrane</keyword>
<dbReference type="Pfam" id="PF01578">
    <property type="entry name" value="Cytochrom_C_asm"/>
    <property type="match status" value="1"/>
</dbReference>
<dbReference type="GO" id="GO:0005886">
    <property type="term" value="C:plasma membrane"/>
    <property type="evidence" value="ECO:0007669"/>
    <property type="project" value="TreeGrafter"/>
</dbReference>
<keyword evidence="8 9" id="KW-0472">Membrane</keyword>
<keyword evidence="6" id="KW-0201">Cytochrome c-type biogenesis</keyword>
<comment type="subcellular location">
    <subcellularLocation>
        <location evidence="2">Membrane</location>
        <topology evidence="2">Multi-pass membrane protein</topology>
    </subcellularLocation>
</comment>
<dbReference type="PANTHER" id="PTHR30071">
    <property type="entry name" value="HEME EXPORTER PROTEIN C"/>
    <property type="match status" value="1"/>
</dbReference>
<proteinExistence type="inferred from homology"/>
<dbReference type="PANTHER" id="PTHR30071:SF1">
    <property type="entry name" value="CYTOCHROME B_B6 PROTEIN-RELATED"/>
    <property type="match status" value="1"/>
</dbReference>
<evidence type="ECO:0000256" key="5">
    <source>
        <dbReference type="ARBA" id="ARBA00022692"/>
    </source>
</evidence>
<accession>A0A7G8BKF1</accession>
<evidence type="ECO:0000256" key="1">
    <source>
        <dbReference type="ARBA" id="ARBA00002442"/>
    </source>
</evidence>